<protein>
    <recommendedName>
        <fullName evidence="3">Thymidine phosphorylase</fullName>
    </recommendedName>
</protein>
<name>A0A267A427_PSEFR</name>
<proteinExistence type="predicted"/>
<dbReference type="Proteomes" id="UP000215861">
    <property type="component" value="Unassembled WGS sequence"/>
</dbReference>
<reference evidence="1 2" key="1">
    <citation type="submission" date="2017-08" db="EMBL/GenBank/DDBJ databases">
        <title>Genomic and metabolic characterisation of spoilage-associated Pseudomonas species.</title>
        <authorList>
            <person name="Stanborough T."/>
            <person name="Fegan N."/>
            <person name="Powell S.M."/>
            <person name="Singh T."/>
            <person name="Tamplin M.L."/>
            <person name="Chandry P.S."/>
        </authorList>
    </citation>
    <scope>NUCLEOTIDE SEQUENCE [LARGE SCALE GENOMIC DNA]</scope>
    <source>
        <strain evidence="1 2">F1801</strain>
    </source>
</reference>
<accession>A0A267A427</accession>
<organism evidence="1 2">
    <name type="scientific">Pseudomonas fragi</name>
    <dbReference type="NCBI Taxonomy" id="296"/>
    <lineage>
        <taxon>Bacteria</taxon>
        <taxon>Pseudomonadati</taxon>
        <taxon>Pseudomonadota</taxon>
        <taxon>Gammaproteobacteria</taxon>
        <taxon>Pseudomonadales</taxon>
        <taxon>Pseudomonadaceae</taxon>
        <taxon>Pseudomonas</taxon>
    </lineage>
</organism>
<gene>
    <name evidence="1" type="ORF">CJU81_20980</name>
</gene>
<dbReference type="Pfam" id="PF07793">
    <property type="entry name" value="DUF1631"/>
    <property type="match status" value="3"/>
</dbReference>
<evidence type="ECO:0000313" key="2">
    <source>
        <dbReference type="Proteomes" id="UP000215861"/>
    </source>
</evidence>
<dbReference type="InterPro" id="IPR012434">
    <property type="entry name" value="DUF1631"/>
</dbReference>
<dbReference type="OrthoDB" id="6188167at2"/>
<comment type="caution">
    <text evidence="1">The sequence shown here is derived from an EMBL/GenBank/DDBJ whole genome shotgun (WGS) entry which is preliminary data.</text>
</comment>
<evidence type="ECO:0008006" key="3">
    <source>
        <dbReference type="Google" id="ProtNLM"/>
    </source>
</evidence>
<evidence type="ECO:0000313" key="1">
    <source>
        <dbReference type="EMBL" id="PAA06637.1"/>
    </source>
</evidence>
<dbReference type="AlphaFoldDB" id="A0A267A427"/>
<sequence length="498" mass="55984">MQNDGKVGPAHRTATELAMHSPLARLPVILLQVHDKAAQQLRNDLQVLFENADATLFKMADKAQNNTEQSLFFEAMRDVRLKRKSIERGFLERLFEAFVRLTQPDVSEPALPGIAPVQAVFSLMANDLERTQVTHAMVTRVLTRSQLALCQLSTRLNTLSCVPLDEHNNPLGPAMLCEYFLQAKRDRGMDIKVKLIMMRLFEKYLLDQTGQLYADANQLLIATGVLPDLSDRASCCAAKVGVHAQALPEASEDASKLVGLIFEYIRDDSNLSQPLRNLLALLREPMLQIAQCDQNFFSCDSHPARRLLNVMADAAIGWDACTDSRNDPLYRKVEHVVLQLTRYAGNNPALLESLLHDFSIFTRGERSRAELLEQRTRDAEQASRRLAQQPDPVQPWPLPALDEQGHLGLLLVSQLRIGSWIELQEEDSTRLRCKLITILEPDGTHIFVNRIGAKVLEKSRNDLIVQLRNGTILLVDDRLLIDRALESVIDSLRQAGGE</sequence>
<dbReference type="EMBL" id="NQKQ01000031">
    <property type="protein sequence ID" value="PAA06637.1"/>
    <property type="molecule type" value="Genomic_DNA"/>
</dbReference>